<dbReference type="GO" id="GO:0097484">
    <property type="term" value="P:dendrite extension"/>
    <property type="evidence" value="ECO:0007669"/>
    <property type="project" value="TreeGrafter"/>
</dbReference>
<dbReference type="PANTHER" id="PTHR34253:SF1">
    <property type="entry name" value="PROTEIN LLP HOMOLOG"/>
    <property type="match status" value="1"/>
</dbReference>
<dbReference type="PANTHER" id="PTHR34253">
    <property type="entry name" value="PROTEIN LLP HOMOLOG"/>
    <property type="match status" value="1"/>
</dbReference>
<proteinExistence type="evidence at transcript level"/>
<comment type="similarity">
    <text evidence="1">Belongs to the learning-associated protein family.</text>
</comment>
<reference evidence="2" key="1">
    <citation type="journal article" date="2015" name="Insect Biochem. Mol. Biol.">
        <title>An insight into the sialome of the horse fly, Tabanus bromius.</title>
        <authorList>
            <person name="Ribeiro J.M."/>
            <person name="Kazimirova M."/>
            <person name="Takac P."/>
            <person name="Andersen J.F."/>
            <person name="Francischetti I.M."/>
        </authorList>
    </citation>
    <scope>NUCLEOTIDE SEQUENCE</scope>
</reference>
<name>A0A0K8TQL7_TABBR</name>
<protein>
    <submittedName>
        <fullName evidence="2">Uncharacterized protein</fullName>
    </submittedName>
</protein>
<dbReference type="EMBL" id="GDAI01001413">
    <property type="protein sequence ID" value="JAI16190.1"/>
    <property type="molecule type" value="mRNA"/>
</dbReference>
<accession>A0A0K8TQL7</accession>
<dbReference type="AlphaFoldDB" id="A0A0K8TQL7"/>
<dbReference type="GO" id="GO:0001099">
    <property type="term" value="F:basal RNA polymerase II transcription machinery binding"/>
    <property type="evidence" value="ECO:0007669"/>
    <property type="project" value="TreeGrafter"/>
</dbReference>
<organism evidence="2">
    <name type="scientific">Tabanus bromius</name>
    <name type="common">Band-eyed brown horse fly</name>
    <dbReference type="NCBI Taxonomy" id="304241"/>
    <lineage>
        <taxon>Eukaryota</taxon>
        <taxon>Metazoa</taxon>
        <taxon>Ecdysozoa</taxon>
        <taxon>Arthropoda</taxon>
        <taxon>Hexapoda</taxon>
        <taxon>Insecta</taxon>
        <taxon>Pterygota</taxon>
        <taxon>Neoptera</taxon>
        <taxon>Endopterygota</taxon>
        <taxon>Diptera</taxon>
        <taxon>Brachycera</taxon>
        <taxon>Tabanomorpha</taxon>
        <taxon>Tabanoidea</taxon>
        <taxon>Tabanidae</taxon>
        <taxon>Tabanus</taxon>
    </lineage>
</organism>
<dbReference type="Pfam" id="PF10169">
    <property type="entry name" value="LLPH"/>
    <property type="match status" value="1"/>
</dbReference>
<dbReference type="GO" id="GO:0003723">
    <property type="term" value="F:RNA binding"/>
    <property type="evidence" value="ECO:0007669"/>
    <property type="project" value="TreeGrafter"/>
</dbReference>
<dbReference type="InterPro" id="IPR018784">
    <property type="entry name" value="LLPH-like"/>
</dbReference>
<sequence>MGRTNRSRKRKDAMNRLKRERYAAKELQRLKKTLGLIDADGNEVMKEISEVATVLTAKEIKKNKKIKLSEEIVKEIKEETKKGEKVETVNEKTGKVHVYDTKTGRDQYGNFPPWHKGRKNPKRNVRLNISRKKNFKQAWTTTNIPL</sequence>
<dbReference type="GO" id="GO:0005730">
    <property type="term" value="C:nucleolus"/>
    <property type="evidence" value="ECO:0007669"/>
    <property type="project" value="TreeGrafter"/>
</dbReference>
<evidence type="ECO:0000313" key="2">
    <source>
        <dbReference type="EMBL" id="JAI16190.1"/>
    </source>
</evidence>
<evidence type="ECO:0000256" key="1">
    <source>
        <dbReference type="ARBA" id="ARBA00034118"/>
    </source>
</evidence>